<dbReference type="EMBL" id="FMZE01000001">
    <property type="protein sequence ID" value="SDC03746.1"/>
    <property type="molecule type" value="Genomic_DNA"/>
</dbReference>
<gene>
    <name evidence="2" type="ORF">SAMN05421630_101170</name>
</gene>
<dbReference type="Gene3D" id="3.40.50.720">
    <property type="entry name" value="NAD(P)-binding Rossmann-like Domain"/>
    <property type="match status" value="1"/>
</dbReference>
<keyword evidence="3" id="KW-1185">Reference proteome</keyword>
<name>A0A222VMM6_9PSEU</name>
<dbReference type="PANTHER" id="PTHR12286">
    <property type="entry name" value="SACCHAROPINE DEHYDROGENASE-LIKE OXIDOREDUCTASE"/>
    <property type="match status" value="1"/>
</dbReference>
<evidence type="ECO:0000313" key="2">
    <source>
        <dbReference type="EMBL" id="SDC03746.1"/>
    </source>
</evidence>
<dbReference type="AlphaFoldDB" id="A0A222VMM6"/>
<dbReference type="KEGG" id="pmad:BAY61_09045"/>
<dbReference type="Pfam" id="PF03435">
    <property type="entry name" value="Sacchrp_dh_NADP"/>
    <property type="match status" value="1"/>
</dbReference>
<accession>A0A222VMM6</accession>
<dbReference type="Proteomes" id="UP000199494">
    <property type="component" value="Unassembled WGS sequence"/>
</dbReference>
<evidence type="ECO:0000259" key="1">
    <source>
        <dbReference type="Pfam" id="PF03435"/>
    </source>
</evidence>
<evidence type="ECO:0000313" key="3">
    <source>
        <dbReference type="Proteomes" id="UP000199494"/>
    </source>
</evidence>
<reference evidence="2 3" key="1">
    <citation type="submission" date="2016-10" db="EMBL/GenBank/DDBJ databases">
        <authorList>
            <person name="de Groot N.N."/>
        </authorList>
    </citation>
    <scope>NUCLEOTIDE SEQUENCE [LARGE SCALE GENOMIC DNA]</scope>
    <source>
        <strain evidence="2 3">CGMCC 4.5506</strain>
    </source>
</reference>
<protein>
    <submittedName>
        <fullName evidence="2">Uncharacterized conserved protein</fullName>
    </submittedName>
</protein>
<sequence>MPIAKPGEREYDIVVFGATGFTGGLTAEYLARAAPEGCRWAIAGRDETKLDSVRKRLTEIDPAWATLPLLRADSTDRASLDRIAARAKVVVTTVGPYLEHGDPLVAACAAAGTDYLDLTGEPEFADRTYLAHDATARRTGARIVHACGFDSIPYDMGVLFTVGQLPRDVPLKVTGALRAKADFSGGTYSSLLTAFSRPRAMLKAAKARRAVEPRPEGRRVHLKFGPPRKAASGGWLVPLPTIDPQIVARSAAALPRYGPDFTYTHTASVKKLPTVLAAGAGLGALAVLAQIRPVRERLRAMRAPGQGPSERRRADSWFSVRFTGEGGGKRVRTEFSGGDPGYTETAKMLGESALCLAFDELPPAAGQVTTAVAMGEALLTRLTRAGLTIKVLDTTDATGTGTGES</sequence>
<dbReference type="STRING" id="530584.SAMN05421630_101170"/>
<dbReference type="GO" id="GO:0005886">
    <property type="term" value="C:plasma membrane"/>
    <property type="evidence" value="ECO:0007669"/>
    <property type="project" value="TreeGrafter"/>
</dbReference>
<feature type="domain" description="Saccharopine dehydrogenase NADP binding" evidence="1">
    <location>
        <begin position="13"/>
        <end position="129"/>
    </location>
</feature>
<dbReference type="InterPro" id="IPR036291">
    <property type="entry name" value="NAD(P)-bd_dom_sf"/>
</dbReference>
<dbReference type="PANTHER" id="PTHR12286:SF5">
    <property type="entry name" value="SACCHAROPINE DEHYDROGENASE-LIKE OXIDOREDUCTASE"/>
    <property type="match status" value="1"/>
</dbReference>
<dbReference type="InterPro" id="IPR005097">
    <property type="entry name" value="Sacchrp_dh_NADP-bd"/>
</dbReference>
<proteinExistence type="predicted"/>
<dbReference type="InterPro" id="IPR051276">
    <property type="entry name" value="Saccharopine_DH-like_oxidrdct"/>
</dbReference>
<dbReference type="SUPFAM" id="SSF51735">
    <property type="entry name" value="NAD(P)-binding Rossmann-fold domains"/>
    <property type="match status" value="1"/>
</dbReference>
<dbReference type="OrthoDB" id="4369409at2"/>
<dbReference type="GO" id="GO:0009247">
    <property type="term" value="P:glycolipid biosynthetic process"/>
    <property type="evidence" value="ECO:0007669"/>
    <property type="project" value="TreeGrafter"/>
</dbReference>
<dbReference type="RefSeq" id="WP_091795014.1">
    <property type="nucleotide sequence ID" value="NZ_CP016353.1"/>
</dbReference>
<organism evidence="2 3">
    <name type="scientific">Prauserella marina</name>
    <dbReference type="NCBI Taxonomy" id="530584"/>
    <lineage>
        <taxon>Bacteria</taxon>
        <taxon>Bacillati</taxon>
        <taxon>Actinomycetota</taxon>
        <taxon>Actinomycetes</taxon>
        <taxon>Pseudonocardiales</taxon>
        <taxon>Pseudonocardiaceae</taxon>
        <taxon>Prauserella</taxon>
    </lineage>
</organism>